<dbReference type="STRING" id="947166.A0A1D1W348"/>
<keyword evidence="10" id="KW-1185">Reference proteome</keyword>
<evidence type="ECO:0000256" key="2">
    <source>
        <dbReference type="ARBA" id="ARBA00004282"/>
    </source>
</evidence>
<evidence type="ECO:0000256" key="3">
    <source>
        <dbReference type="ARBA" id="ARBA00008691"/>
    </source>
</evidence>
<feature type="transmembrane region" description="Helical" evidence="8">
    <location>
        <begin position="172"/>
        <end position="194"/>
    </location>
</feature>
<comment type="caution">
    <text evidence="9">The sequence shown here is derived from an EMBL/GenBank/DDBJ whole genome shotgun (WGS) entry which is preliminary data.</text>
</comment>
<evidence type="ECO:0000256" key="7">
    <source>
        <dbReference type="ARBA" id="ARBA00023136"/>
    </source>
</evidence>
<dbReference type="PROSITE" id="PS01221">
    <property type="entry name" value="PMP22_1"/>
    <property type="match status" value="1"/>
</dbReference>
<dbReference type="PANTHER" id="PTHR14399">
    <property type="entry name" value="P53-INDUCED PROTEIN RELATED"/>
    <property type="match status" value="1"/>
</dbReference>
<comment type="subcellular location">
    <subcellularLocation>
        <location evidence="2">Cell junction</location>
    </subcellularLocation>
    <subcellularLocation>
        <location evidence="1">Membrane</location>
        <topology evidence="1">Multi-pass membrane protein</topology>
    </subcellularLocation>
</comment>
<keyword evidence="6 8" id="KW-1133">Transmembrane helix</keyword>
<dbReference type="GO" id="GO:0005911">
    <property type="term" value="C:cell-cell junction"/>
    <property type="evidence" value="ECO:0007669"/>
    <property type="project" value="TreeGrafter"/>
</dbReference>
<feature type="transmembrane region" description="Helical" evidence="8">
    <location>
        <begin position="32"/>
        <end position="55"/>
    </location>
</feature>
<organism evidence="9 10">
    <name type="scientific">Ramazzottius varieornatus</name>
    <name type="common">Water bear</name>
    <name type="synonym">Tardigrade</name>
    <dbReference type="NCBI Taxonomy" id="947166"/>
    <lineage>
        <taxon>Eukaryota</taxon>
        <taxon>Metazoa</taxon>
        <taxon>Ecdysozoa</taxon>
        <taxon>Tardigrada</taxon>
        <taxon>Eutardigrada</taxon>
        <taxon>Parachela</taxon>
        <taxon>Hypsibioidea</taxon>
        <taxon>Ramazzottiidae</taxon>
        <taxon>Ramazzottius</taxon>
    </lineage>
</organism>
<dbReference type="InterPro" id="IPR004032">
    <property type="entry name" value="PMP22_EMP_MP20"/>
</dbReference>
<reference evidence="9 10" key="1">
    <citation type="journal article" date="2016" name="Nat. Commun.">
        <title>Extremotolerant tardigrade genome and improved radiotolerance of human cultured cells by tardigrade-unique protein.</title>
        <authorList>
            <person name="Hashimoto T."/>
            <person name="Horikawa D.D."/>
            <person name="Saito Y."/>
            <person name="Kuwahara H."/>
            <person name="Kozuka-Hata H."/>
            <person name="Shin-I T."/>
            <person name="Minakuchi Y."/>
            <person name="Ohishi K."/>
            <person name="Motoyama A."/>
            <person name="Aizu T."/>
            <person name="Enomoto A."/>
            <person name="Kondo K."/>
            <person name="Tanaka S."/>
            <person name="Hara Y."/>
            <person name="Koshikawa S."/>
            <person name="Sagara H."/>
            <person name="Miura T."/>
            <person name="Yokobori S."/>
            <person name="Miyagawa K."/>
            <person name="Suzuki Y."/>
            <person name="Kubo T."/>
            <person name="Oyama M."/>
            <person name="Kohara Y."/>
            <person name="Fujiyama A."/>
            <person name="Arakawa K."/>
            <person name="Katayama T."/>
            <person name="Toyoda A."/>
            <person name="Kunieda T."/>
        </authorList>
    </citation>
    <scope>NUCLEOTIDE SEQUENCE [LARGE SCALE GENOMIC DNA]</scope>
    <source>
        <strain evidence="9 10">YOKOZUNA-1</strain>
    </source>
</reference>
<sequence>MSNAPTVSVPHEEDYSSTNSTGSVLLVRPLKVVAFVCGLAVLVLLLIALASSTWLDSEGFQQGLWFYCVRQGFEGPLPPLIPERVGCHTEPYKVYILVTGALCAAALLLDFMATFLLGIALCMKKIDRKIKLYKMAKSLFFIALLSAVSGLTLFAVQFSLEYRQWGRRSFEFGWAFGMAWGAVVFLFGTLLLLCCDQETDNVYYAAKSSLDDS</sequence>
<dbReference type="Proteomes" id="UP000186922">
    <property type="component" value="Unassembled WGS sequence"/>
</dbReference>
<dbReference type="PANTHER" id="PTHR14399:SF5">
    <property type="entry name" value="CELL JUNCTION PROTEIN VAB-9"/>
    <property type="match status" value="1"/>
</dbReference>
<evidence type="ECO:0000256" key="5">
    <source>
        <dbReference type="ARBA" id="ARBA00022949"/>
    </source>
</evidence>
<dbReference type="EMBL" id="BDGG01000016">
    <property type="protein sequence ID" value="GAV07861.1"/>
    <property type="molecule type" value="Genomic_DNA"/>
</dbReference>
<keyword evidence="4 8" id="KW-0812">Transmembrane</keyword>
<keyword evidence="7 8" id="KW-0472">Membrane</keyword>
<dbReference type="InterPro" id="IPR004031">
    <property type="entry name" value="PMP22/EMP/MP20/Claudin"/>
</dbReference>
<dbReference type="InterPro" id="IPR015664">
    <property type="entry name" value="P53_induced"/>
</dbReference>
<dbReference type="Pfam" id="PF00822">
    <property type="entry name" value="PMP22_Claudin"/>
    <property type="match status" value="1"/>
</dbReference>
<protein>
    <recommendedName>
        <fullName evidence="11">Transmembrane protein 47</fullName>
    </recommendedName>
</protein>
<gene>
    <name evidence="9" type="primary">RvY_17646</name>
    <name evidence="9" type="synonym">RvY_17646.1</name>
    <name evidence="9" type="ORF">RvY_17646-1</name>
</gene>
<accession>A0A1D1W348</accession>
<feature type="transmembrane region" description="Helical" evidence="8">
    <location>
        <begin position="94"/>
        <end position="119"/>
    </location>
</feature>
<comment type="similarity">
    <text evidence="3">Belongs to the TMEM47 family.</text>
</comment>
<dbReference type="AlphaFoldDB" id="A0A1D1W348"/>
<proteinExistence type="inferred from homology"/>
<evidence type="ECO:0000313" key="9">
    <source>
        <dbReference type="EMBL" id="GAV07861.1"/>
    </source>
</evidence>
<feature type="transmembrane region" description="Helical" evidence="8">
    <location>
        <begin position="139"/>
        <end position="160"/>
    </location>
</feature>
<evidence type="ECO:0000256" key="4">
    <source>
        <dbReference type="ARBA" id="ARBA00022692"/>
    </source>
</evidence>
<keyword evidence="5" id="KW-0965">Cell junction</keyword>
<evidence type="ECO:0000256" key="1">
    <source>
        <dbReference type="ARBA" id="ARBA00004141"/>
    </source>
</evidence>
<evidence type="ECO:0000256" key="8">
    <source>
        <dbReference type="SAM" id="Phobius"/>
    </source>
</evidence>
<evidence type="ECO:0000313" key="10">
    <source>
        <dbReference type="Proteomes" id="UP000186922"/>
    </source>
</evidence>
<dbReference type="OrthoDB" id="8655982at2759"/>
<evidence type="ECO:0008006" key="11">
    <source>
        <dbReference type="Google" id="ProtNLM"/>
    </source>
</evidence>
<dbReference type="GO" id="GO:0016020">
    <property type="term" value="C:membrane"/>
    <property type="evidence" value="ECO:0007669"/>
    <property type="project" value="UniProtKB-SubCell"/>
</dbReference>
<dbReference type="Gene3D" id="1.20.140.150">
    <property type="match status" value="1"/>
</dbReference>
<dbReference type="GO" id="GO:0098609">
    <property type="term" value="P:cell-cell adhesion"/>
    <property type="evidence" value="ECO:0007669"/>
    <property type="project" value="TreeGrafter"/>
</dbReference>
<evidence type="ECO:0000256" key="6">
    <source>
        <dbReference type="ARBA" id="ARBA00022989"/>
    </source>
</evidence>
<name>A0A1D1W348_RAMVA</name>